<evidence type="ECO:0000313" key="3">
    <source>
        <dbReference type="Proteomes" id="UP001597262"/>
    </source>
</evidence>
<dbReference type="RefSeq" id="WP_379319354.1">
    <property type="nucleotide sequence ID" value="NZ_JBHTLM010000007.1"/>
</dbReference>
<dbReference type="EMBL" id="JBHTLM010000007">
    <property type="protein sequence ID" value="MFD1176904.1"/>
    <property type="molecule type" value="Genomic_DNA"/>
</dbReference>
<keyword evidence="3" id="KW-1185">Reference proteome</keyword>
<evidence type="ECO:0000256" key="1">
    <source>
        <dbReference type="SAM" id="MobiDB-lite"/>
    </source>
</evidence>
<feature type="compositionally biased region" description="Basic residues" evidence="1">
    <location>
        <begin position="298"/>
        <end position="315"/>
    </location>
</feature>
<organism evidence="2 3">
    <name type="scientific">Paenibacillus puldeungensis</name>
    <dbReference type="NCBI Taxonomy" id="696536"/>
    <lineage>
        <taxon>Bacteria</taxon>
        <taxon>Bacillati</taxon>
        <taxon>Bacillota</taxon>
        <taxon>Bacilli</taxon>
        <taxon>Bacillales</taxon>
        <taxon>Paenibacillaceae</taxon>
        <taxon>Paenibacillus</taxon>
    </lineage>
</organism>
<reference evidence="3" key="1">
    <citation type="journal article" date="2019" name="Int. J. Syst. Evol. Microbiol.">
        <title>The Global Catalogue of Microorganisms (GCM) 10K type strain sequencing project: providing services to taxonomists for standard genome sequencing and annotation.</title>
        <authorList>
            <consortium name="The Broad Institute Genomics Platform"/>
            <consortium name="The Broad Institute Genome Sequencing Center for Infectious Disease"/>
            <person name="Wu L."/>
            <person name="Ma J."/>
        </authorList>
    </citation>
    <scope>NUCLEOTIDE SEQUENCE [LARGE SCALE GENOMIC DNA]</scope>
    <source>
        <strain evidence="3">CCUG 59189</strain>
    </source>
</reference>
<name>A0ABW3RWY1_9BACL</name>
<sequence>MSDKKIFEWNIEIDDRDIDKTDKKLRSLDKLLQQTQRRAATLGKTRIKPVISLDDRFTSTERKITDRLKQLGRTTVKPTVILNDRVSAGATRIRASLASLTATPWRISVAGVNWQQVVGGSFNNWMSSSGKSTMKSISAAISSSISGGVQNAIQQALSMVGVITKGTTGNGKGNPTPGIPTKPKSPAIGPSGFPKFHPTDLINSHISEVAQKPSPAQPSKKSEGFLQKTGAFAKDVGKDVAKDYAKDGVKSLIDKLMGKKDDGAKNGNCTCVCNCNCGGGGGDSGGMMGGDVSGGTGRGKKGKNQTRNSSRRRFGGGKMRFGGVGGAAGKAALGRGAAGKIGLGLLMNTGVNFLSDEGPDLLSGAKDLAGKGVSSVKKGASWLGEKGSNLLSKGAGWLGKGIGKLAKFSPVSLLKTGANFVSEKGPGLLEGAKDLAGKGVSSVKEGASWLGEKGSNLLGKGTGWLGKGLGKVGGWLGKGAKFLGKAAKSVKLPGPAKWVSDIVSVATAGSGRDRVKAITSGIFSAIGGTLGGSAGSFILPGAGTAGGAMLGSAAGDYVGGKVGNFVSDLFFGKEKKSPKVAKAANQTPSKISAKSAPALGLRMPALARVPAFPMMGSFPVPAIGGNRTAKEDGKARKESAPAPINVSVSQGAVNLTVNKDEINYDELAKKAGLKIANEVRFAMQNLK</sequence>
<comment type="caution">
    <text evidence="2">The sequence shown here is derived from an EMBL/GenBank/DDBJ whole genome shotgun (WGS) entry which is preliminary data.</text>
</comment>
<dbReference type="Proteomes" id="UP001597262">
    <property type="component" value="Unassembled WGS sequence"/>
</dbReference>
<protein>
    <submittedName>
        <fullName evidence="2">Uncharacterized protein</fullName>
    </submittedName>
</protein>
<feature type="region of interest" description="Disordered" evidence="1">
    <location>
        <begin position="293"/>
        <end position="316"/>
    </location>
</feature>
<proteinExistence type="predicted"/>
<evidence type="ECO:0000313" key="2">
    <source>
        <dbReference type="EMBL" id="MFD1176904.1"/>
    </source>
</evidence>
<gene>
    <name evidence="2" type="ORF">ACFQ3W_11415</name>
</gene>
<accession>A0ABW3RWY1</accession>